<proteinExistence type="predicted"/>
<reference evidence="1 2" key="1">
    <citation type="submission" date="2021-02" db="EMBL/GenBank/DDBJ databases">
        <title>Cotonvirus japonicus, which uses Golgi apparatus of host cells for its virion factory, phylogenetically links tailed tupanvirus and icosahedral mimivirus.</title>
        <authorList>
            <person name="Takahashi H."/>
            <person name="Fukaya S."/>
            <person name="Song C."/>
            <person name="Murata K."/>
            <person name="Takemura M."/>
        </authorList>
    </citation>
    <scope>NUCLEOTIDE SEQUENCE [LARGE SCALE GENOMIC DNA]</scope>
</reference>
<protein>
    <submittedName>
        <fullName evidence="1">Uncharacterized protein</fullName>
    </submittedName>
</protein>
<sequence length="75" mass="8760">MYIMSNRLVTNSINATSKTVTRPNIDLEELKNNLQQLYQIAVKHDQEMKHKNSVLEQGIKNCRQCQNNINNPVKY</sequence>
<dbReference type="RefSeq" id="YP_010841614.1">
    <property type="nucleotide sequence ID" value="NC_079139.1"/>
</dbReference>
<accession>A0ABM7NSC5</accession>
<evidence type="ECO:0000313" key="1">
    <source>
        <dbReference type="EMBL" id="BCS83006.1"/>
    </source>
</evidence>
<organism evidence="1 2">
    <name type="scientific">Cotonvirus japonicus</name>
    <dbReference type="NCBI Taxonomy" id="2811091"/>
    <lineage>
        <taxon>Viruses</taxon>
        <taxon>Varidnaviria</taxon>
        <taxon>Bamfordvirae</taxon>
        <taxon>Nucleocytoviricota</taxon>
        <taxon>Megaviricetes</taxon>
        <taxon>Imitervirales</taxon>
        <taxon>Mimiviridae</taxon>
        <taxon>Megamimivirinae</taxon>
        <taxon>Cotonvirus</taxon>
        <taxon>Cotonvirus japonicum</taxon>
    </lineage>
</organism>
<keyword evidence="2" id="KW-1185">Reference proteome</keyword>
<dbReference type="EMBL" id="AP024483">
    <property type="protein sequence ID" value="BCS83006.1"/>
    <property type="molecule type" value="Genomic_DNA"/>
</dbReference>
<dbReference type="GeneID" id="80558211"/>
<name>A0ABM7NSC5_9VIRU</name>
<evidence type="ECO:0000313" key="2">
    <source>
        <dbReference type="Proteomes" id="UP001321479"/>
    </source>
</evidence>
<dbReference type="Proteomes" id="UP001321479">
    <property type="component" value="Segment"/>
</dbReference>